<comment type="caution">
    <text evidence="2">The sequence shown here is derived from an EMBL/GenBank/DDBJ whole genome shotgun (WGS) entry which is preliminary data.</text>
</comment>
<evidence type="ECO:0000313" key="3">
    <source>
        <dbReference type="Proteomes" id="UP001341840"/>
    </source>
</evidence>
<evidence type="ECO:0000256" key="1">
    <source>
        <dbReference type="SAM" id="MobiDB-lite"/>
    </source>
</evidence>
<feature type="compositionally biased region" description="Basic and acidic residues" evidence="1">
    <location>
        <begin position="87"/>
        <end position="100"/>
    </location>
</feature>
<sequence length="261" mass="30210">MLPETKASTILDKLSQGNIEDMLREHKRHNHQAVLKARLDKDNIKRDNKENVLTEICALISQEPGVGLELRLSPWVGLKKWRTRGRESKTSEAIKEIEELREGEEGDRLGKPPPLPPLGQSGSSLAKQETPPHLHRSRLCVVSRSCLAFVRFCVPPGYPSRRSVLSRHVPLPASRGRLPEALRHHSPPLKITRDIKEDEEYLKEEEHGLASTRMVTQLSCIQRKMRDYQLARLNWLMNGINGSEFWQMKWVLKKYYKLYHY</sequence>
<gene>
    <name evidence="2" type="ORF">PIB30_066019</name>
</gene>
<protein>
    <submittedName>
        <fullName evidence="2">Uncharacterized protein</fullName>
    </submittedName>
</protein>
<name>A0ABU6YKC2_9FABA</name>
<evidence type="ECO:0000313" key="2">
    <source>
        <dbReference type="EMBL" id="MED6210634.1"/>
    </source>
</evidence>
<proteinExistence type="predicted"/>
<reference evidence="2 3" key="1">
    <citation type="journal article" date="2023" name="Plants (Basel)">
        <title>Bridging the Gap: Combining Genomics and Transcriptomics Approaches to Understand Stylosanthes scabra, an Orphan Legume from the Brazilian Caatinga.</title>
        <authorList>
            <person name="Ferreira-Neto J.R.C."/>
            <person name="da Silva M.D."/>
            <person name="Binneck E."/>
            <person name="de Melo N.F."/>
            <person name="da Silva R.H."/>
            <person name="de Melo A.L.T.M."/>
            <person name="Pandolfi V."/>
            <person name="Bustamante F.O."/>
            <person name="Brasileiro-Vidal A.C."/>
            <person name="Benko-Iseppon A.M."/>
        </authorList>
    </citation>
    <scope>NUCLEOTIDE SEQUENCE [LARGE SCALE GENOMIC DNA]</scope>
    <source>
        <tissue evidence="2">Leaves</tissue>
    </source>
</reference>
<accession>A0ABU6YKC2</accession>
<feature type="region of interest" description="Disordered" evidence="1">
    <location>
        <begin position="87"/>
        <end position="131"/>
    </location>
</feature>
<organism evidence="2 3">
    <name type="scientific">Stylosanthes scabra</name>
    <dbReference type="NCBI Taxonomy" id="79078"/>
    <lineage>
        <taxon>Eukaryota</taxon>
        <taxon>Viridiplantae</taxon>
        <taxon>Streptophyta</taxon>
        <taxon>Embryophyta</taxon>
        <taxon>Tracheophyta</taxon>
        <taxon>Spermatophyta</taxon>
        <taxon>Magnoliopsida</taxon>
        <taxon>eudicotyledons</taxon>
        <taxon>Gunneridae</taxon>
        <taxon>Pentapetalae</taxon>
        <taxon>rosids</taxon>
        <taxon>fabids</taxon>
        <taxon>Fabales</taxon>
        <taxon>Fabaceae</taxon>
        <taxon>Papilionoideae</taxon>
        <taxon>50 kb inversion clade</taxon>
        <taxon>dalbergioids sensu lato</taxon>
        <taxon>Dalbergieae</taxon>
        <taxon>Pterocarpus clade</taxon>
        <taxon>Stylosanthes</taxon>
    </lineage>
</organism>
<dbReference type="EMBL" id="JASCZI010242322">
    <property type="protein sequence ID" value="MED6210634.1"/>
    <property type="molecule type" value="Genomic_DNA"/>
</dbReference>
<dbReference type="Proteomes" id="UP001341840">
    <property type="component" value="Unassembled WGS sequence"/>
</dbReference>
<keyword evidence="3" id="KW-1185">Reference proteome</keyword>